<keyword evidence="6" id="KW-0804">Transcription</keyword>
<evidence type="ECO:0000256" key="9">
    <source>
        <dbReference type="PROSITE-ProRule" id="PRU01091"/>
    </source>
</evidence>
<sequence>MKTILIIEDEKDLAELVAFNLEKEGYRTITAFDGTSGLEAARAHHPDLILLDLMLPGVMGMDVCKMLKKSEKMATIPIIMLTARGEEIDRVVGFEVGADDYVVKPFSTRELLLRVKAVLRRSLPDKPDGKILNIGAVTIDTARHQVEVAGEEIILTTTEFKLLLNLAERLGRVQSRDLLLKNVWGYNYVGDTRTVDTHITRLRTKLGPAGDLIRTVRGFGYKMEEQ</sequence>
<evidence type="ECO:0000259" key="11">
    <source>
        <dbReference type="PROSITE" id="PS51755"/>
    </source>
</evidence>
<dbReference type="GO" id="GO:0000156">
    <property type="term" value="F:phosphorelay response regulator activity"/>
    <property type="evidence" value="ECO:0007669"/>
    <property type="project" value="TreeGrafter"/>
</dbReference>
<dbReference type="FunFam" id="1.10.10.10:FF:000018">
    <property type="entry name" value="DNA-binding response regulator ResD"/>
    <property type="match status" value="1"/>
</dbReference>
<evidence type="ECO:0000256" key="5">
    <source>
        <dbReference type="ARBA" id="ARBA00023125"/>
    </source>
</evidence>
<evidence type="ECO:0000256" key="1">
    <source>
        <dbReference type="ARBA" id="ARBA00013332"/>
    </source>
</evidence>
<evidence type="ECO:0000313" key="12">
    <source>
        <dbReference type="EMBL" id="AJE03835.1"/>
    </source>
</evidence>
<keyword evidence="13" id="KW-1185">Reference proteome</keyword>
<dbReference type="Proteomes" id="UP000057609">
    <property type="component" value="Chromosome"/>
</dbReference>
<dbReference type="PANTHER" id="PTHR48111:SF21">
    <property type="entry name" value="DNA-BINDING DUAL MASTER TRANSCRIPTIONAL REGULATOR RPAA"/>
    <property type="match status" value="1"/>
</dbReference>
<keyword evidence="2 8" id="KW-0597">Phosphoprotein</keyword>
<dbReference type="Gene3D" id="1.10.10.10">
    <property type="entry name" value="Winged helix-like DNA-binding domain superfamily/Winged helix DNA-binding domain"/>
    <property type="match status" value="1"/>
</dbReference>
<dbReference type="SUPFAM" id="SSF46894">
    <property type="entry name" value="C-terminal effector domain of the bipartite response regulators"/>
    <property type="match status" value="1"/>
</dbReference>
<dbReference type="InterPro" id="IPR011006">
    <property type="entry name" value="CheY-like_superfamily"/>
</dbReference>
<keyword evidence="5 9" id="KW-0238">DNA-binding</keyword>
<name>A0A0B5BH90_9BACT</name>
<dbReference type="FunFam" id="3.40.50.2300:FF:000001">
    <property type="entry name" value="DNA-binding response regulator PhoB"/>
    <property type="match status" value="1"/>
</dbReference>
<dbReference type="GO" id="GO:0005829">
    <property type="term" value="C:cytosol"/>
    <property type="evidence" value="ECO:0007669"/>
    <property type="project" value="TreeGrafter"/>
</dbReference>
<evidence type="ECO:0000256" key="8">
    <source>
        <dbReference type="PROSITE-ProRule" id="PRU00169"/>
    </source>
</evidence>
<gene>
    <name evidence="12" type="ORF">GPICK_11155</name>
</gene>
<dbReference type="PROSITE" id="PS50110">
    <property type="entry name" value="RESPONSE_REGULATORY"/>
    <property type="match status" value="1"/>
</dbReference>
<feature type="DNA-binding region" description="OmpR/PhoB-type" evidence="9">
    <location>
        <begin position="129"/>
        <end position="225"/>
    </location>
</feature>
<dbReference type="HOGENOM" id="CLU_000445_30_4_7"/>
<comment type="function">
    <text evidence="7">This protein is a positive regulator for the phosphate regulon. Transcription of this operon is positively regulated by PhoB and PhoR when phosphate is limited.</text>
</comment>
<dbReference type="GO" id="GO:0000976">
    <property type="term" value="F:transcription cis-regulatory region binding"/>
    <property type="evidence" value="ECO:0007669"/>
    <property type="project" value="TreeGrafter"/>
</dbReference>
<dbReference type="OrthoDB" id="9793321at2"/>
<dbReference type="Pfam" id="PF00072">
    <property type="entry name" value="Response_reg"/>
    <property type="match status" value="1"/>
</dbReference>
<dbReference type="CDD" id="cd00383">
    <property type="entry name" value="trans_reg_C"/>
    <property type="match status" value="1"/>
</dbReference>
<evidence type="ECO:0000256" key="4">
    <source>
        <dbReference type="ARBA" id="ARBA00023015"/>
    </source>
</evidence>
<protein>
    <recommendedName>
        <fullName evidence="1">Phosphate regulon transcriptional regulatory protein PhoB</fullName>
    </recommendedName>
</protein>
<dbReference type="KEGG" id="gpi:GPICK_11155"/>
<dbReference type="RefSeq" id="WP_039743228.1">
    <property type="nucleotide sequence ID" value="NZ_CP009788.1"/>
</dbReference>
<dbReference type="AlphaFoldDB" id="A0A0B5BH90"/>
<evidence type="ECO:0000256" key="7">
    <source>
        <dbReference type="ARBA" id="ARBA00024735"/>
    </source>
</evidence>
<accession>A0A0B5BH90</accession>
<evidence type="ECO:0000256" key="3">
    <source>
        <dbReference type="ARBA" id="ARBA00023012"/>
    </source>
</evidence>
<feature type="domain" description="Response regulatory" evidence="10">
    <location>
        <begin position="3"/>
        <end position="119"/>
    </location>
</feature>
<evidence type="ECO:0000313" key="13">
    <source>
        <dbReference type="Proteomes" id="UP000057609"/>
    </source>
</evidence>
<dbReference type="PANTHER" id="PTHR48111">
    <property type="entry name" value="REGULATOR OF RPOS"/>
    <property type="match status" value="1"/>
</dbReference>
<dbReference type="STRING" id="345632.GPICK_11155"/>
<feature type="domain" description="OmpR/PhoB-type" evidence="11">
    <location>
        <begin position="129"/>
        <end position="225"/>
    </location>
</feature>
<dbReference type="GO" id="GO:0032993">
    <property type="term" value="C:protein-DNA complex"/>
    <property type="evidence" value="ECO:0007669"/>
    <property type="project" value="TreeGrafter"/>
</dbReference>
<dbReference type="Gene3D" id="6.10.250.690">
    <property type="match status" value="1"/>
</dbReference>
<dbReference type="EMBL" id="CP009788">
    <property type="protein sequence ID" value="AJE03835.1"/>
    <property type="molecule type" value="Genomic_DNA"/>
</dbReference>
<dbReference type="InterPro" id="IPR016032">
    <property type="entry name" value="Sig_transdc_resp-reg_C-effctor"/>
</dbReference>
<dbReference type="InterPro" id="IPR001789">
    <property type="entry name" value="Sig_transdc_resp-reg_receiver"/>
</dbReference>
<dbReference type="SUPFAM" id="SSF52172">
    <property type="entry name" value="CheY-like"/>
    <property type="match status" value="1"/>
</dbReference>
<dbReference type="SMART" id="SM00448">
    <property type="entry name" value="REC"/>
    <property type="match status" value="1"/>
</dbReference>
<feature type="modified residue" description="4-aspartylphosphate" evidence="8">
    <location>
        <position position="52"/>
    </location>
</feature>
<keyword evidence="4" id="KW-0805">Transcription regulation</keyword>
<dbReference type="PROSITE" id="PS51755">
    <property type="entry name" value="OMPR_PHOB"/>
    <property type="match status" value="1"/>
</dbReference>
<evidence type="ECO:0000256" key="6">
    <source>
        <dbReference type="ARBA" id="ARBA00023163"/>
    </source>
</evidence>
<organism evidence="12 13">
    <name type="scientific">Geobacter pickeringii</name>
    <dbReference type="NCBI Taxonomy" id="345632"/>
    <lineage>
        <taxon>Bacteria</taxon>
        <taxon>Pseudomonadati</taxon>
        <taxon>Thermodesulfobacteriota</taxon>
        <taxon>Desulfuromonadia</taxon>
        <taxon>Geobacterales</taxon>
        <taxon>Geobacteraceae</taxon>
        <taxon>Geobacter</taxon>
    </lineage>
</organism>
<dbReference type="SMART" id="SM00862">
    <property type="entry name" value="Trans_reg_C"/>
    <property type="match status" value="1"/>
</dbReference>
<dbReference type="Gene3D" id="3.40.50.2300">
    <property type="match status" value="1"/>
</dbReference>
<reference evidence="12 13" key="1">
    <citation type="journal article" date="2015" name="Genome Announc.">
        <title>Complete Genome of Geobacter pickeringii G13T, a Metal-Reducing Isolate from Sedimentary Kaolin Deposits.</title>
        <authorList>
            <person name="Badalamenti J.P."/>
            <person name="Bond D.R."/>
        </authorList>
    </citation>
    <scope>NUCLEOTIDE SEQUENCE [LARGE SCALE GENOMIC DNA]</scope>
    <source>
        <strain evidence="12 13">G13</strain>
    </source>
</reference>
<evidence type="ECO:0000256" key="2">
    <source>
        <dbReference type="ARBA" id="ARBA00022553"/>
    </source>
</evidence>
<dbReference type="InterPro" id="IPR036388">
    <property type="entry name" value="WH-like_DNA-bd_sf"/>
</dbReference>
<dbReference type="InterPro" id="IPR001867">
    <property type="entry name" value="OmpR/PhoB-type_DNA-bd"/>
</dbReference>
<keyword evidence="3" id="KW-0902">Two-component regulatory system</keyword>
<evidence type="ECO:0000259" key="10">
    <source>
        <dbReference type="PROSITE" id="PS50110"/>
    </source>
</evidence>
<dbReference type="InterPro" id="IPR039420">
    <property type="entry name" value="WalR-like"/>
</dbReference>
<dbReference type="GO" id="GO:0006355">
    <property type="term" value="P:regulation of DNA-templated transcription"/>
    <property type="evidence" value="ECO:0007669"/>
    <property type="project" value="InterPro"/>
</dbReference>
<dbReference type="Pfam" id="PF00486">
    <property type="entry name" value="Trans_reg_C"/>
    <property type="match status" value="1"/>
</dbReference>
<proteinExistence type="predicted"/>